<sequence length="37" mass="4275">MVLLVLRVLLFTTLATSIWSNACALKPYSVKIFHRLR</sequence>
<evidence type="ECO:0008006" key="3">
    <source>
        <dbReference type="Google" id="ProtNLM"/>
    </source>
</evidence>
<organism evidence="1 2">
    <name type="scientific">Collimonas pratensis</name>
    <dbReference type="NCBI Taxonomy" id="279113"/>
    <lineage>
        <taxon>Bacteria</taxon>
        <taxon>Pseudomonadati</taxon>
        <taxon>Pseudomonadota</taxon>
        <taxon>Betaproteobacteria</taxon>
        <taxon>Burkholderiales</taxon>
        <taxon>Oxalobacteraceae</taxon>
        <taxon>Collimonas</taxon>
    </lineage>
</organism>
<dbReference type="Proteomes" id="UP000074914">
    <property type="component" value="Chromosome"/>
</dbReference>
<protein>
    <recommendedName>
        <fullName evidence="3">Lipoprotein</fullName>
    </recommendedName>
</protein>
<accession>A0ABM5ZBD1</accession>
<reference evidence="1 2" key="1">
    <citation type="submission" date="2015-11" db="EMBL/GenBank/DDBJ databases">
        <title>Exploring the genomic traits of fungus-feeding bacterial genus Collimonas.</title>
        <authorList>
            <person name="Song C."/>
            <person name="Schmidt R."/>
            <person name="de Jager V."/>
            <person name="Krzyzanowska D."/>
            <person name="Jongedijk E."/>
            <person name="Cankar K."/>
            <person name="Beekwilder J."/>
            <person name="van Veen A."/>
            <person name="de Boer W."/>
            <person name="van Veen J.A."/>
            <person name="Garbeva P."/>
        </authorList>
    </citation>
    <scope>NUCLEOTIDE SEQUENCE [LARGE SCALE GENOMIC DNA]</scope>
    <source>
        <strain evidence="1 2">Ter291</strain>
    </source>
</reference>
<evidence type="ECO:0000313" key="1">
    <source>
        <dbReference type="EMBL" id="AMP16153.1"/>
    </source>
</evidence>
<name>A0ABM5ZBD1_9BURK</name>
<gene>
    <name evidence="1" type="ORF">CPter291_3920</name>
</gene>
<dbReference type="EMBL" id="CP013236">
    <property type="protein sequence ID" value="AMP16153.1"/>
    <property type="molecule type" value="Genomic_DNA"/>
</dbReference>
<proteinExistence type="predicted"/>
<keyword evidence="2" id="KW-1185">Reference proteome</keyword>
<evidence type="ECO:0000313" key="2">
    <source>
        <dbReference type="Proteomes" id="UP000074914"/>
    </source>
</evidence>